<organism evidence="16 17">
    <name type="scientific">Eptatretus burgeri</name>
    <name type="common">Inshore hagfish</name>
    <dbReference type="NCBI Taxonomy" id="7764"/>
    <lineage>
        <taxon>Eukaryota</taxon>
        <taxon>Metazoa</taxon>
        <taxon>Chordata</taxon>
        <taxon>Craniata</taxon>
        <taxon>Vertebrata</taxon>
        <taxon>Cyclostomata</taxon>
        <taxon>Myxini</taxon>
        <taxon>Myxiniformes</taxon>
        <taxon>Myxinidae</taxon>
        <taxon>Eptatretinae</taxon>
        <taxon>Eptatretus</taxon>
    </lineage>
</organism>
<dbReference type="PANTHER" id="PTHR10913:SF13">
    <property type="entry name" value="FOLLISTATIN-RELATED PROTEIN 1"/>
    <property type="match status" value="1"/>
</dbReference>
<comment type="subunit">
    <text evidence="12">Homodimer. Interacts with SCN10A. Interacts with DIP2A; DIP2A may act as a cell surface receptor for FSTL1. Interacts with BMP4. Interacts with CD14; this interaction promotes TL4-mediated signaling cascade.</text>
</comment>
<keyword evidence="17" id="KW-1185">Reference proteome</keyword>
<keyword evidence="7" id="KW-0677">Repeat</keyword>
<keyword evidence="5" id="KW-0358">Heparin-binding</keyword>
<evidence type="ECO:0000256" key="11">
    <source>
        <dbReference type="ARBA" id="ARBA00045812"/>
    </source>
</evidence>
<evidence type="ECO:0000256" key="5">
    <source>
        <dbReference type="ARBA" id="ARBA00022674"/>
    </source>
</evidence>
<dbReference type="Ensembl" id="ENSEBUT00000016559.1">
    <property type="protein sequence ID" value="ENSEBUP00000015983.1"/>
    <property type="gene ID" value="ENSEBUG00000010053.1"/>
</dbReference>
<evidence type="ECO:0000313" key="16">
    <source>
        <dbReference type="Ensembl" id="ENSEBUP00000015983.1"/>
    </source>
</evidence>
<accession>A0A8C4QKR0</accession>
<protein>
    <recommendedName>
        <fullName evidence="2">Follistatin-related protein 1</fullName>
    </recommendedName>
    <alternativeName>
        <fullName evidence="10">Follistatin-like protein 1</fullName>
    </alternativeName>
</protein>
<dbReference type="SMART" id="SM00280">
    <property type="entry name" value="KAZAL"/>
    <property type="match status" value="1"/>
</dbReference>
<evidence type="ECO:0000259" key="15">
    <source>
        <dbReference type="PROSITE" id="PS51465"/>
    </source>
</evidence>
<dbReference type="PROSITE" id="PS51465">
    <property type="entry name" value="KAZAL_2"/>
    <property type="match status" value="1"/>
</dbReference>
<dbReference type="AlphaFoldDB" id="A0A8C4QKR0"/>
<dbReference type="Pfam" id="PF23244">
    <property type="entry name" value="VWF"/>
    <property type="match status" value="1"/>
</dbReference>
<keyword evidence="6 13" id="KW-0732">Signal</keyword>
<dbReference type="GO" id="GO:0008201">
    <property type="term" value="F:heparin binding"/>
    <property type="evidence" value="ECO:0007669"/>
    <property type="project" value="UniProtKB-KW"/>
</dbReference>
<keyword evidence="9" id="KW-0325">Glycoprotein</keyword>
<evidence type="ECO:0000256" key="4">
    <source>
        <dbReference type="ARBA" id="ARBA00022553"/>
    </source>
</evidence>
<dbReference type="InterPro" id="IPR036058">
    <property type="entry name" value="Kazal_dom_sf"/>
</dbReference>
<dbReference type="InterPro" id="IPR002048">
    <property type="entry name" value="EF_hand_dom"/>
</dbReference>
<reference evidence="16" key="1">
    <citation type="submission" date="2025-08" db="UniProtKB">
        <authorList>
            <consortium name="Ensembl"/>
        </authorList>
    </citation>
    <scope>IDENTIFICATION</scope>
</reference>
<feature type="chain" id="PRO_5034326885" description="Follistatin-related protein 1" evidence="13">
    <location>
        <begin position="23"/>
        <end position="302"/>
    </location>
</feature>
<dbReference type="InterPro" id="IPR015369">
    <property type="entry name" value="Follistatin/Osteonectin_EGF"/>
</dbReference>
<dbReference type="GO" id="GO:0005615">
    <property type="term" value="C:extracellular space"/>
    <property type="evidence" value="ECO:0007669"/>
    <property type="project" value="TreeGrafter"/>
</dbReference>
<dbReference type="Pfam" id="PF09289">
    <property type="entry name" value="FOLN"/>
    <property type="match status" value="1"/>
</dbReference>
<feature type="domain" description="EF-hand" evidence="14">
    <location>
        <begin position="194"/>
        <end position="229"/>
    </location>
</feature>
<sequence>MVSMAFLHIPLFALLSVVEITAQHLPSKSQVCANVFCGAGRECAINENGHPICLCIEECRGKPRVVCGDNERTYMSSCDLHRDACLMGSTIRIAHSGPCIEKQTEEEAEEADSQPVACLQADREALRQVLIQQLEKYVVPRGWLGGGVDFRQVIEKQFQAVDGGDGKLDSSELLDLLKEPSRTAHPPSSRQDIVRSLCSDALLEMADKDKDWKLSLEELHKGLDRHLSPPHKKCSLGDEQFEDGALQRAAALDCNMCMCATGNWVCTKRLCRVGDKEMDKDSQQLTFKKQNVVKNMEESLKI</sequence>
<evidence type="ECO:0000256" key="7">
    <source>
        <dbReference type="ARBA" id="ARBA00022737"/>
    </source>
</evidence>
<dbReference type="InterPro" id="IPR011992">
    <property type="entry name" value="EF-hand-dom_pair"/>
</dbReference>
<dbReference type="Gene3D" id="1.10.238.10">
    <property type="entry name" value="EF-hand"/>
    <property type="match status" value="1"/>
</dbReference>
<evidence type="ECO:0000256" key="3">
    <source>
        <dbReference type="ARBA" id="ARBA00022525"/>
    </source>
</evidence>
<dbReference type="GO" id="GO:0030154">
    <property type="term" value="P:cell differentiation"/>
    <property type="evidence" value="ECO:0007669"/>
    <property type="project" value="TreeGrafter"/>
</dbReference>
<dbReference type="Pfam" id="PF23564">
    <property type="entry name" value="EF-hand_FSTL1"/>
    <property type="match status" value="1"/>
</dbReference>
<dbReference type="GeneTree" id="ENSGT00940000157784"/>
<keyword evidence="4" id="KW-0597">Phosphoprotein</keyword>
<evidence type="ECO:0000313" key="17">
    <source>
        <dbReference type="Proteomes" id="UP000694388"/>
    </source>
</evidence>
<dbReference type="InterPro" id="IPR050653">
    <property type="entry name" value="Prot_Inhib_GrowthFact_Antg"/>
</dbReference>
<dbReference type="SUPFAM" id="SSF100895">
    <property type="entry name" value="Kazal-type serine protease inhibitors"/>
    <property type="match status" value="1"/>
</dbReference>
<name>A0A8C4QKR0_EPTBU</name>
<dbReference type="OMA" id="CIERCKP"/>
<evidence type="ECO:0000256" key="8">
    <source>
        <dbReference type="ARBA" id="ARBA00023157"/>
    </source>
</evidence>
<evidence type="ECO:0000256" key="9">
    <source>
        <dbReference type="ARBA" id="ARBA00023180"/>
    </source>
</evidence>
<keyword evidence="8" id="KW-1015">Disulfide bond</keyword>
<comment type="subcellular location">
    <subcellularLocation>
        <location evidence="1">Secreted</location>
    </subcellularLocation>
</comment>
<dbReference type="GO" id="GO:0005509">
    <property type="term" value="F:calcium ion binding"/>
    <property type="evidence" value="ECO:0007669"/>
    <property type="project" value="InterPro"/>
</dbReference>
<evidence type="ECO:0000256" key="10">
    <source>
        <dbReference type="ARBA" id="ARBA00042478"/>
    </source>
</evidence>
<evidence type="ECO:0000256" key="6">
    <source>
        <dbReference type="ARBA" id="ARBA00022729"/>
    </source>
</evidence>
<dbReference type="InterPro" id="IPR003645">
    <property type="entry name" value="Fol_N"/>
</dbReference>
<dbReference type="InterPro" id="IPR002350">
    <property type="entry name" value="Kazal_dom"/>
</dbReference>
<evidence type="ECO:0000256" key="13">
    <source>
        <dbReference type="SAM" id="SignalP"/>
    </source>
</evidence>
<feature type="domain" description="Kazal-like" evidence="15">
    <location>
        <begin position="54"/>
        <end position="101"/>
    </location>
</feature>
<evidence type="ECO:0000256" key="12">
    <source>
        <dbReference type="ARBA" id="ARBA00046973"/>
    </source>
</evidence>
<dbReference type="PANTHER" id="PTHR10913">
    <property type="entry name" value="FOLLISTATIN-RELATED"/>
    <property type="match status" value="1"/>
</dbReference>
<dbReference type="Proteomes" id="UP000694388">
    <property type="component" value="Unplaced"/>
</dbReference>
<dbReference type="InterPro" id="IPR057020">
    <property type="entry name" value="EF-hand_FSTL1"/>
</dbReference>
<dbReference type="SUPFAM" id="SSF57603">
    <property type="entry name" value="FnI-like domain"/>
    <property type="match status" value="1"/>
</dbReference>
<dbReference type="GO" id="GO:0030510">
    <property type="term" value="P:regulation of BMP signaling pathway"/>
    <property type="evidence" value="ECO:0007669"/>
    <property type="project" value="TreeGrafter"/>
</dbReference>
<evidence type="ECO:0000259" key="14">
    <source>
        <dbReference type="PROSITE" id="PS50222"/>
    </source>
</evidence>
<dbReference type="Pfam" id="PF07648">
    <property type="entry name" value="Kazal_2"/>
    <property type="match status" value="1"/>
</dbReference>
<proteinExistence type="predicted"/>
<evidence type="ECO:0000256" key="2">
    <source>
        <dbReference type="ARBA" id="ARBA00019697"/>
    </source>
</evidence>
<reference evidence="16" key="2">
    <citation type="submission" date="2025-09" db="UniProtKB">
        <authorList>
            <consortium name="Ensembl"/>
        </authorList>
    </citation>
    <scope>IDENTIFICATION</scope>
</reference>
<dbReference type="PROSITE" id="PS50222">
    <property type="entry name" value="EF_HAND_2"/>
    <property type="match status" value="1"/>
</dbReference>
<dbReference type="SUPFAM" id="SSF47473">
    <property type="entry name" value="EF-hand"/>
    <property type="match status" value="1"/>
</dbReference>
<evidence type="ECO:0000256" key="1">
    <source>
        <dbReference type="ARBA" id="ARBA00004613"/>
    </source>
</evidence>
<keyword evidence="3" id="KW-0964">Secreted</keyword>
<feature type="signal peptide" evidence="13">
    <location>
        <begin position="1"/>
        <end position="22"/>
    </location>
</feature>
<comment type="function">
    <text evidence="11">Secreted glycoprotein that is involved in various physiological processes, such as angiogenesis, regulation of the immune response, cell proliferation and differentiation. Plays a role in the development of the central nervous system, skeletal system, lungs, and ureter. Promotes endothelial cell survival, migration and differentiation into network structures in an AKT-dependent manner. Also promotes survival of cardiac myocytes. Initiates various signaling cascades by activating different receptors on the cell surface such as DIP2A, TLR4 or BMP receptors.</text>
</comment>
<dbReference type="Gene3D" id="3.30.60.30">
    <property type="match status" value="1"/>
</dbReference>
<dbReference type="SMART" id="SM00274">
    <property type="entry name" value="FOLN"/>
    <property type="match status" value="1"/>
</dbReference>